<accession>A0ABS5FJY1</accession>
<name>A0ABS5FJY1_9BRAD</name>
<dbReference type="InterPro" id="IPR036318">
    <property type="entry name" value="FAD-bd_PCMH-like_sf"/>
</dbReference>
<feature type="domain" description="FAD-binding PCMH-type" evidence="3">
    <location>
        <begin position="1"/>
        <end position="181"/>
    </location>
</feature>
<evidence type="ECO:0000313" key="4">
    <source>
        <dbReference type="EMBL" id="MBR0797091.1"/>
    </source>
</evidence>
<dbReference type="EMBL" id="JAFCJH010000015">
    <property type="protein sequence ID" value="MBR0797091.1"/>
    <property type="molecule type" value="Genomic_DNA"/>
</dbReference>
<dbReference type="Pfam" id="PF01565">
    <property type="entry name" value="FAD_binding_4"/>
    <property type="match status" value="1"/>
</dbReference>
<organism evidence="4 5">
    <name type="scientific">Bradyrhizobium jicamae</name>
    <dbReference type="NCBI Taxonomy" id="280332"/>
    <lineage>
        <taxon>Bacteria</taxon>
        <taxon>Pseudomonadati</taxon>
        <taxon>Pseudomonadota</taxon>
        <taxon>Alphaproteobacteria</taxon>
        <taxon>Hyphomicrobiales</taxon>
        <taxon>Nitrobacteraceae</taxon>
        <taxon>Bradyrhizobium</taxon>
    </lineage>
</organism>
<dbReference type="SUPFAM" id="SSF56176">
    <property type="entry name" value="FAD-binding/transporter-associated domain-like"/>
    <property type="match status" value="1"/>
</dbReference>
<keyword evidence="2" id="KW-0274">FAD</keyword>
<dbReference type="PANTHER" id="PTHR11748">
    <property type="entry name" value="D-LACTATE DEHYDROGENASE"/>
    <property type="match status" value="1"/>
</dbReference>
<evidence type="ECO:0000259" key="3">
    <source>
        <dbReference type="PROSITE" id="PS51387"/>
    </source>
</evidence>
<comment type="caution">
    <text evidence="4">The sequence shown here is derived from an EMBL/GenBank/DDBJ whole genome shotgun (WGS) entry which is preliminary data.</text>
</comment>
<dbReference type="Proteomes" id="UP001315278">
    <property type="component" value="Unassembled WGS sequence"/>
</dbReference>
<evidence type="ECO:0000256" key="1">
    <source>
        <dbReference type="ARBA" id="ARBA00022630"/>
    </source>
</evidence>
<dbReference type="RefSeq" id="WP_212493137.1">
    <property type="nucleotide sequence ID" value="NZ_JAFCJH010000015.1"/>
</dbReference>
<dbReference type="PROSITE" id="PS51387">
    <property type="entry name" value="FAD_PCMH"/>
    <property type="match status" value="1"/>
</dbReference>
<dbReference type="SUPFAM" id="SSF55103">
    <property type="entry name" value="FAD-linked oxidases, C-terminal domain"/>
    <property type="match status" value="1"/>
</dbReference>
<keyword evidence="5" id="KW-1185">Reference proteome</keyword>
<keyword evidence="1" id="KW-0285">Flavoprotein</keyword>
<dbReference type="InterPro" id="IPR016166">
    <property type="entry name" value="FAD-bd_PCMH"/>
</dbReference>
<proteinExistence type="predicted"/>
<reference evidence="5" key="1">
    <citation type="journal article" date="2021" name="ISME J.">
        <title>Evolutionary origin and ecological implication of a unique nif island in free-living Bradyrhizobium lineages.</title>
        <authorList>
            <person name="Tao J."/>
        </authorList>
    </citation>
    <scope>NUCLEOTIDE SEQUENCE [LARGE SCALE GENOMIC DNA]</scope>
    <source>
        <strain evidence="5">SZCCT0434</strain>
    </source>
</reference>
<dbReference type="InterPro" id="IPR016169">
    <property type="entry name" value="FAD-bd_PCMH_sub2"/>
</dbReference>
<dbReference type="PANTHER" id="PTHR11748:SF103">
    <property type="entry name" value="GLYCOLATE OXIDASE SUBUNIT GLCE"/>
    <property type="match status" value="1"/>
</dbReference>
<dbReference type="InterPro" id="IPR016164">
    <property type="entry name" value="FAD-linked_Oxase-like_C"/>
</dbReference>
<protein>
    <submittedName>
        <fullName evidence="4">FAD-binding protein</fullName>
    </submittedName>
</protein>
<sequence length="412" mass="42201">MDTLKVRDAKDVEEVVRAAVAGEQPLEIIGHGTKRAIGHPTATNAVLDLSGLNAVTAYEPNELIITVQAGAPLADVQSLIDAKNQQFAFEPMDISVLLGGPAAGTIGGMIGAGLAGPRRIKAGGARDHLLGAHAVSGFGDSFKTGGRVVKNVTGYDLCKLLTGSWGTLAVMTEVTLKVMPKPESERTLVLRGLDDGTANRAMTAALGSPFDVSGAAHLPQQVFRAGSGALAGLAGSGQSVTLVRLEGIAASAVHRAGSLGALLSSYGTVETLADAASLAVWAGLRDVQPFAANAALGAWPVWRIVCPPASGGALGEGLARDSGGDVIYDWGGGLIWAALPPSADAQARLVRSRVAAAGGHATLIRASEEVRRNVDVFQPQPDGLAALGERVRNSFDPKSVLNRGRMRRGGAA</sequence>
<dbReference type="InterPro" id="IPR006094">
    <property type="entry name" value="Oxid_FAD_bind_N"/>
</dbReference>
<gene>
    <name evidence="4" type="ORF">JQ615_16995</name>
</gene>
<evidence type="ECO:0000313" key="5">
    <source>
        <dbReference type="Proteomes" id="UP001315278"/>
    </source>
</evidence>
<evidence type="ECO:0000256" key="2">
    <source>
        <dbReference type="ARBA" id="ARBA00022827"/>
    </source>
</evidence>
<dbReference type="Gene3D" id="3.30.465.10">
    <property type="match status" value="1"/>
</dbReference>